<dbReference type="PANTHER" id="PTHR46999:SF2">
    <property type="entry name" value="CARBOHYDRATE-BINDING MODULE FAMILY 45 PROTEIN"/>
    <property type="match status" value="1"/>
</dbReference>
<dbReference type="GO" id="GO:0046872">
    <property type="term" value="F:metal ion binding"/>
    <property type="evidence" value="ECO:0007669"/>
    <property type="project" value="UniProtKB-KW"/>
</dbReference>
<dbReference type="Pfam" id="PF22973">
    <property type="entry name" value="GWD1_pHisD"/>
    <property type="match status" value="1"/>
</dbReference>
<organism evidence="13 14">
    <name type="scientific">Marchantia polymorpha</name>
    <name type="common">Common liverwort</name>
    <name type="synonym">Marchantia aquatica</name>
    <dbReference type="NCBI Taxonomy" id="3197"/>
    <lineage>
        <taxon>Eukaryota</taxon>
        <taxon>Viridiplantae</taxon>
        <taxon>Streptophyta</taxon>
        <taxon>Embryophyta</taxon>
        <taxon>Marchantiophyta</taxon>
        <taxon>Marchantiopsida</taxon>
        <taxon>Marchantiidae</taxon>
        <taxon>Marchantiales</taxon>
        <taxon>Marchantiaceae</taxon>
        <taxon>Marchantia</taxon>
    </lineage>
</organism>
<dbReference type="PANTHER" id="PTHR46999">
    <property type="entry name" value="ALPHA-GLUCAN WATER DIKINASE 1, CHLOROPLASTIC-RELATED"/>
    <property type="match status" value="1"/>
</dbReference>
<protein>
    <submittedName>
        <fullName evidence="13">Uncharacterized protein</fullName>
    </submittedName>
</protein>
<comment type="cofactor">
    <cofactor evidence="1">
        <name>Mg(2+)</name>
        <dbReference type="ChEBI" id="CHEBI:18420"/>
    </cofactor>
</comment>
<keyword evidence="8" id="KW-0067">ATP-binding</keyword>
<evidence type="ECO:0000313" key="14">
    <source>
        <dbReference type="Proteomes" id="UP000244005"/>
    </source>
</evidence>
<dbReference type="Proteomes" id="UP000244005">
    <property type="component" value="Unassembled WGS sequence"/>
</dbReference>
<dbReference type="GO" id="GO:0016301">
    <property type="term" value="F:kinase activity"/>
    <property type="evidence" value="ECO:0007669"/>
    <property type="project" value="UniProtKB-KW"/>
</dbReference>
<feature type="domain" description="Alpha-glucan water dikinase phosphohistidine-like" evidence="12">
    <location>
        <begin position="98"/>
        <end position="207"/>
    </location>
</feature>
<accession>A0A2R6WZC4</accession>
<dbReference type="InterPro" id="IPR054481">
    <property type="entry name" value="GWD1_pHisD"/>
</dbReference>
<evidence type="ECO:0000256" key="9">
    <source>
        <dbReference type="ARBA" id="ARBA00022842"/>
    </source>
</evidence>
<evidence type="ECO:0000256" key="1">
    <source>
        <dbReference type="ARBA" id="ARBA00001946"/>
    </source>
</evidence>
<keyword evidence="14" id="KW-1185">Reference proteome</keyword>
<evidence type="ECO:0000256" key="5">
    <source>
        <dbReference type="ARBA" id="ARBA00022723"/>
    </source>
</evidence>
<dbReference type="Gene3D" id="3.30.1490.20">
    <property type="entry name" value="ATP-grasp fold, A domain"/>
    <property type="match status" value="2"/>
</dbReference>
<keyword evidence="9" id="KW-0460">Magnesium</keyword>
<dbReference type="OrthoDB" id="6123450at2759"/>
<keyword evidence="7" id="KW-0418">Kinase</keyword>
<evidence type="ECO:0000259" key="11">
    <source>
        <dbReference type="Pfam" id="PF01326"/>
    </source>
</evidence>
<dbReference type="OMA" id="AICADEF"/>
<evidence type="ECO:0000256" key="8">
    <source>
        <dbReference type="ARBA" id="ARBA00022840"/>
    </source>
</evidence>
<evidence type="ECO:0000256" key="2">
    <source>
        <dbReference type="ARBA" id="ARBA00007837"/>
    </source>
</evidence>
<evidence type="ECO:0000256" key="10">
    <source>
        <dbReference type="ARBA" id="ARBA00023277"/>
    </source>
</evidence>
<dbReference type="AlphaFoldDB" id="A0A2R6WZC4"/>
<dbReference type="EMBL" id="KZ772718">
    <property type="protein sequence ID" value="PTQ39200.1"/>
    <property type="molecule type" value="Genomic_DNA"/>
</dbReference>
<name>A0A2R6WZC4_MARPO</name>
<comment type="subunit">
    <text evidence="3">Homodimer.</text>
</comment>
<evidence type="ECO:0000256" key="3">
    <source>
        <dbReference type="ARBA" id="ARBA00011738"/>
    </source>
</evidence>
<dbReference type="Pfam" id="PF01326">
    <property type="entry name" value="PPDK_N"/>
    <property type="match status" value="1"/>
</dbReference>
<evidence type="ECO:0000259" key="12">
    <source>
        <dbReference type="Pfam" id="PF22973"/>
    </source>
</evidence>
<evidence type="ECO:0000313" key="13">
    <source>
        <dbReference type="EMBL" id="PTQ39200.1"/>
    </source>
</evidence>
<keyword evidence="10" id="KW-0119">Carbohydrate metabolism</keyword>
<dbReference type="GO" id="GO:0005524">
    <property type="term" value="F:ATP binding"/>
    <property type="evidence" value="ECO:0007669"/>
    <property type="project" value="UniProtKB-KW"/>
</dbReference>
<dbReference type="SUPFAM" id="SSF56059">
    <property type="entry name" value="Glutathione synthetase ATP-binding domain-like"/>
    <property type="match status" value="1"/>
</dbReference>
<comment type="similarity">
    <text evidence="2">Belongs to the PEP-utilizing enzyme family.</text>
</comment>
<dbReference type="InterPro" id="IPR002192">
    <property type="entry name" value="PPDK_AMP/ATP-bd"/>
</dbReference>
<keyword evidence="5" id="KW-0479">Metal-binding</keyword>
<feature type="domain" description="Pyruvate phosphate dikinase AMP/ATP-binding" evidence="11">
    <location>
        <begin position="372"/>
        <end position="576"/>
    </location>
</feature>
<keyword evidence="4" id="KW-0808">Transferase</keyword>
<dbReference type="Gene3D" id="3.30.470.20">
    <property type="entry name" value="ATP-grasp fold, B domain"/>
    <property type="match status" value="1"/>
</dbReference>
<evidence type="ECO:0000256" key="6">
    <source>
        <dbReference type="ARBA" id="ARBA00022741"/>
    </source>
</evidence>
<dbReference type="InterPro" id="IPR013815">
    <property type="entry name" value="ATP_grasp_subdomain_1"/>
</dbReference>
<gene>
    <name evidence="13" type="ORF">MARPO_0046s0023</name>
</gene>
<dbReference type="Gramene" id="Mp7g01010.1">
    <property type="protein sequence ID" value="Mp7g01010.1.cds"/>
    <property type="gene ID" value="Mp7g01010"/>
</dbReference>
<proteinExistence type="inferred from homology"/>
<evidence type="ECO:0000256" key="7">
    <source>
        <dbReference type="ARBA" id="ARBA00022777"/>
    </source>
</evidence>
<keyword evidence="6" id="KW-0547">Nucleotide-binding</keyword>
<evidence type="ECO:0000256" key="4">
    <source>
        <dbReference type="ARBA" id="ARBA00022679"/>
    </source>
</evidence>
<sequence>MCLNLWYKVKRTNRWTQEWALLALAAVDRISQALQGYVDSMYQFVQPQAETLGKLCGIETSYIYAFGEEVVRGQSIFNLSNLVQKLQPMLRATACVGSWQIASHQALARGTVMVLPSLASIQGHVFPSSRVVIIDSIGGLEDIPVGVTAVLSSSTTDILSHVSIRARNNKVLLASCSDSEEFETMKRMEGKTVVVTIQSTGEVVASEELDSFLQPVQGYSPMDLNESNKKPNQLTSPLKRCPPALPSKWTFKEDSYDESQVGGKSYNIARLRKLLPKKINVPASVVLPLTTYEQLLNDPLNEMAASLLKKVLRELDAASKSSNAIPKELALIRKIIKSKVTAPEVMKDALCAAAEASGLIGPGAWKNQLVWENNWRAICQVWASKWTDRAWLSRKATGLSEEALLMGCLLQKVVPAEYAFVIHTVHPISKDKSEMFCEVVPGLGEVLVGNYRGTALSFTISKDDNAKPRITSLPSKAVAYIAADECLIARSDSNGEDLETFAGAGLFDSVIVDPPKRILVDFCEERLLWDIQFREQLIQDIKTVGLCVESALGGQAQDIEGIYRDGKITVVQARPQVL</sequence>
<reference evidence="14" key="1">
    <citation type="journal article" date="2017" name="Cell">
        <title>Insights into land plant evolution garnered from the Marchantia polymorpha genome.</title>
        <authorList>
            <person name="Bowman J.L."/>
            <person name="Kohchi T."/>
            <person name="Yamato K.T."/>
            <person name="Jenkins J."/>
            <person name="Shu S."/>
            <person name="Ishizaki K."/>
            <person name="Yamaoka S."/>
            <person name="Nishihama R."/>
            <person name="Nakamura Y."/>
            <person name="Berger F."/>
            <person name="Adam C."/>
            <person name="Aki S.S."/>
            <person name="Althoff F."/>
            <person name="Araki T."/>
            <person name="Arteaga-Vazquez M.A."/>
            <person name="Balasubrmanian S."/>
            <person name="Barry K."/>
            <person name="Bauer D."/>
            <person name="Boehm C.R."/>
            <person name="Briginshaw L."/>
            <person name="Caballero-Perez J."/>
            <person name="Catarino B."/>
            <person name="Chen F."/>
            <person name="Chiyoda S."/>
            <person name="Chovatia M."/>
            <person name="Davies K.M."/>
            <person name="Delmans M."/>
            <person name="Demura T."/>
            <person name="Dierschke T."/>
            <person name="Dolan L."/>
            <person name="Dorantes-Acosta A.E."/>
            <person name="Eklund D.M."/>
            <person name="Florent S.N."/>
            <person name="Flores-Sandoval E."/>
            <person name="Fujiyama A."/>
            <person name="Fukuzawa H."/>
            <person name="Galik B."/>
            <person name="Grimanelli D."/>
            <person name="Grimwood J."/>
            <person name="Grossniklaus U."/>
            <person name="Hamada T."/>
            <person name="Haseloff J."/>
            <person name="Hetherington A.J."/>
            <person name="Higo A."/>
            <person name="Hirakawa Y."/>
            <person name="Hundley H.N."/>
            <person name="Ikeda Y."/>
            <person name="Inoue K."/>
            <person name="Inoue S.I."/>
            <person name="Ishida S."/>
            <person name="Jia Q."/>
            <person name="Kakita M."/>
            <person name="Kanazawa T."/>
            <person name="Kawai Y."/>
            <person name="Kawashima T."/>
            <person name="Kennedy M."/>
            <person name="Kinose K."/>
            <person name="Kinoshita T."/>
            <person name="Kohara Y."/>
            <person name="Koide E."/>
            <person name="Komatsu K."/>
            <person name="Kopischke S."/>
            <person name="Kubo M."/>
            <person name="Kyozuka J."/>
            <person name="Lagercrantz U."/>
            <person name="Lin S.S."/>
            <person name="Lindquist E."/>
            <person name="Lipzen A.M."/>
            <person name="Lu C.W."/>
            <person name="De Luna E."/>
            <person name="Martienssen R.A."/>
            <person name="Minamino N."/>
            <person name="Mizutani M."/>
            <person name="Mizutani M."/>
            <person name="Mochizuki N."/>
            <person name="Monte I."/>
            <person name="Mosher R."/>
            <person name="Nagasaki H."/>
            <person name="Nakagami H."/>
            <person name="Naramoto S."/>
            <person name="Nishitani K."/>
            <person name="Ohtani M."/>
            <person name="Okamoto T."/>
            <person name="Okumura M."/>
            <person name="Phillips J."/>
            <person name="Pollak B."/>
            <person name="Reinders A."/>
            <person name="Rovekamp M."/>
            <person name="Sano R."/>
            <person name="Sawa S."/>
            <person name="Schmid M.W."/>
            <person name="Shirakawa M."/>
            <person name="Solano R."/>
            <person name="Spunde A."/>
            <person name="Suetsugu N."/>
            <person name="Sugano S."/>
            <person name="Sugiyama A."/>
            <person name="Sun R."/>
            <person name="Suzuki Y."/>
            <person name="Takenaka M."/>
            <person name="Takezawa D."/>
            <person name="Tomogane H."/>
            <person name="Tsuzuki M."/>
            <person name="Ueda T."/>
            <person name="Umeda M."/>
            <person name="Ward J.M."/>
            <person name="Watanabe Y."/>
            <person name="Yazaki K."/>
            <person name="Yokoyama R."/>
            <person name="Yoshitake Y."/>
            <person name="Yotsui I."/>
            <person name="Zachgo S."/>
            <person name="Schmutz J."/>
        </authorList>
    </citation>
    <scope>NUCLEOTIDE SEQUENCE [LARGE SCALE GENOMIC DNA]</scope>
    <source>
        <strain evidence="14">Tak-1</strain>
    </source>
</reference>